<dbReference type="AlphaFoldDB" id="A0AAV2ERS5"/>
<proteinExistence type="predicted"/>
<evidence type="ECO:0000256" key="1">
    <source>
        <dbReference type="SAM" id="MobiDB-lite"/>
    </source>
</evidence>
<name>A0AAV2ERS5_9ROSI</name>
<protein>
    <submittedName>
        <fullName evidence="2">Uncharacterized protein</fullName>
    </submittedName>
</protein>
<accession>A0AAV2ERS5</accession>
<feature type="region of interest" description="Disordered" evidence="1">
    <location>
        <begin position="1"/>
        <end position="78"/>
    </location>
</feature>
<sequence>MSAVAMPLAGGGTSCSMQTESIAGQRCPPSSSSSPNPKGDREAQQSKKRVKPTLPVDEVDSDTEVMPEDVPMGEKPSS</sequence>
<dbReference type="EMBL" id="OZ034818">
    <property type="protein sequence ID" value="CAL1388695.1"/>
    <property type="molecule type" value="Genomic_DNA"/>
</dbReference>
<feature type="compositionally biased region" description="Acidic residues" evidence="1">
    <location>
        <begin position="57"/>
        <end position="67"/>
    </location>
</feature>
<dbReference type="Proteomes" id="UP001497516">
    <property type="component" value="Chromosome 5"/>
</dbReference>
<keyword evidence="3" id="KW-1185">Reference proteome</keyword>
<organism evidence="2 3">
    <name type="scientific">Linum trigynum</name>
    <dbReference type="NCBI Taxonomy" id="586398"/>
    <lineage>
        <taxon>Eukaryota</taxon>
        <taxon>Viridiplantae</taxon>
        <taxon>Streptophyta</taxon>
        <taxon>Embryophyta</taxon>
        <taxon>Tracheophyta</taxon>
        <taxon>Spermatophyta</taxon>
        <taxon>Magnoliopsida</taxon>
        <taxon>eudicotyledons</taxon>
        <taxon>Gunneridae</taxon>
        <taxon>Pentapetalae</taxon>
        <taxon>rosids</taxon>
        <taxon>fabids</taxon>
        <taxon>Malpighiales</taxon>
        <taxon>Linaceae</taxon>
        <taxon>Linum</taxon>
    </lineage>
</organism>
<evidence type="ECO:0000313" key="3">
    <source>
        <dbReference type="Proteomes" id="UP001497516"/>
    </source>
</evidence>
<gene>
    <name evidence="2" type="ORF">LTRI10_LOCUS29609</name>
</gene>
<evidence type="ECO:0000313" key="2">
    <source>
        <dbReference type="EMBL" id="CAL1388695.1"/>
    </source>
</evidence>
<reference evidence="2 3" key="1">
    <citation type="submission" date="2024-04" db="EMBL/GenBank/DDBJ databases">
        <authorList>
            <person name="Fracassetti M."/>
        </authorList>
    </citation>
    <scope>NUCLEOTIDE SEQUENCE [LARGE SCALE GENOMIC DNA]</scope>
</reference>